<name>A0ABV9HC72_9HYPH</name>
<protein>
    <submittedName>
        <fullName evidence="2">Uncharacterized protein</fullName>
    </submittedName>
</protein>
<evidence type="ECO:0000313" key="2">
    <source>
        <dbReference type="EMBL" id="MFC4626375.1"/>
    </source>
</evidence>
<keyword evidence="3" id="KW-1185">Reference proteome</keyword>
<dbReference type="Proteomes" id="UP001596042">
    <property type="component" value="Unassembled WGS sequence"/>
</dbReference>
<accession>A0ABV9HC72</accession>
<dbReference type="EMBL" id="JBHSEL010000125">
    <property type="protein sequence ID" value="MFC4626375.1"/>
    <property type="molecule type" value="Genomic_DNA"/>
</dbReference>
<dbReference type="RefSeq" id="WP_374830975.1">
    <property type="nucleotide sequence ID" value="NZ_JBHEEZ010000006.1"/>
</dbReference>
<gene>
    <name evidence="2" type="ORF">ACFO1V_14375</name>
</gene>
<organism evidence="2 3">
    <name type="scientific">Daeguia caeni</name>
    <dbReference type="NCBI Taxonomy" id="439612"/>
    <lineage>
        <taxon>Bacteria</taxon>
        <taxon>Pseudomonadati</taxon>
        <taxon>Pseudomonadota</taxon>
        <taxon>Alphaproteobacteria</taxon>
        <taxon>Hyphomicrobiales</taxon>
        <taxon>Brucellaceae</taxon>
        <taxon>Daeguia</taxon>
    </lineage>
</organism>
<keyword evidence="1" id="KW-0472">Membrane</keyword>
<keyword evidence="1" id="KW-0812">Transmembrane</keyword>
<evidence type="ECO:0000256" key="1">
    <source>
        <dbReference type="SAM" id="Phobius"/>
    </source>
</evidence>
<feature type="transmembrane region" description="Helical" evidence="1">
    <location>
        <begin position="15"/>
        <end position="37"/>
    </location>
</feature>
<sequence length="69" mass="7463">MKAHPNGSSSVGRRLLVLMILAILLIAALIWMSIYLFDAGNHLGFDGFGILTHEINDLMFLVAPVAALV</sequence>
<reference evidence="3" key="1">
    <citation type="journal article" date="2019" name="Int. J. Syst. Evol. Microbiol.">
        <title>The Global Catalogue of Microorganisms (GCM) 10K type strain sequencing project: providing services to taxonomists for standard genome sequencing and annotation.</title>
        <authorList>
            <consortium name="The Broad Institute Genomics Platform"/>
            <consortium name="The Broad Institute Genome Sequencing Center for Infectious Disease"/>
            <person name="Wu L."/>
            <person name="Ma J."/>
        </authorList>
    </citation>
    <scope>NUCLEOTIDE SEQUENCE [LARGE SCALE GENOMIC DNA]</scope>
    <source>
        <strain evidence="3">CGMCC 1.15731</strain>
    </source>
</reference>
<proteinExistence type="predicted"/>
<comment type="caution">
    <text evidence="2">The sequence shown here is derived from an EMBL/GenBank/DDBJ whole genome shotgun (WGS) entry which is preliminary data.</text>
</comment>
<keyword evidence="1" id="KW-1133">Transmembrane helix</keyword>
<evidence type="ECO:0000313" key="3">
    <source>
        <dbReference type="Proteomes" id="UP001596042"/>
    </source>
</evidence>